<evidence type="ECO:0000313" key="3">
    <source>
        <dbReference type="Proteomes" id="UP000297245"/>
    </source>
</evidence>
<dbReference type="Proteomes" id="UP000297245">
    <property type="component" value="Unassembled WGS sequence"/>
</dbReference>
<organism evidence="2 3">
    <name type="scientific">Dendrothele bispora (strain CBS 962.96)</name>
    <dbReference type="NCBI Taxonomy" id="1314807"/>
    <lineage>
        <taxon>Eukaryota</taxon>
        <taxon>Fungi</taxon>
        <taxon>Dikarya</taxon>
        <taxon>Basidiomycota</taxon>
        <taxon>Agaricomycotina</taxon>
        <taxon>Agaricomycetes</taxon>
        <taxon>Agaricomycetidae</taxon>
        <taxon>Agaricales</taxon>
        <taxon>Agaricales incertae sedis</taxon>
        <taxon>Dendrothele</taxon>
    </lineage>
</organism>
<dbReference type="PANTHER" id="PTHR46177">
    <property type="entry name" value="INTEGRASE CATALYTIC DOMAIN-CONTAINING PROTEIN"/>
    <property type="match status" value="1"/>
</dbReference>
<gene>
    <name evidence="2" type="ORF">K435DRAFT_676956</name>
</gene>
<keyword evidence="3" id="KW-1185">Reference proteome</keyword>
<name>A0A4S8LLT7_DENBC</name>
<proteinExistence type="predicted"/>
<dbReference type="InterPro" id="IPR058913">
    <property type="entry name" value="Integrase_dom_put"/>
</dbReference>
<dbReference type="PANTHER" id="PTHR46177:SF1">
    <property type="entry name" value="INTEGRASE CATALYTIC DOMAIN-CONTAINING PROTEIN"/>
    <property type="match status" value="1"/>
</dbReference>
<dbReference type="Pfam" id="PF24764">
    <property type="entry name" value="rva_4"/>
    <property type="match status" value="1"/>
</dbReference>
<evidence type="ECO:0000313" key="2">
    <source>
        <dbReference type="EMBL" id="THU89903.1"/>
    </source>
</evidence>
<dbReference type="OrthoDB" id="5946233at2759"/>
<sequence length="370" mass="44262">PLDELAPHIRKYWDREYNDKQILDILKEENLFDTDKYGLEIKKFRKYCKELGLIRARSADYKLEDIMLDMIDLRQRYPHAGWVRMKKELRIQGKEVKRKVILQWMHAYEPDLLRKRIRRRLKRRRFWAAGVNDVLCVDQHDKLKRYGLALHTGVDPFSGKIKWLKVWWTNSNPRLIFKYYLDCIKTDGYIPMVTQSDPGPENFCLAKGHSYIRQCLDPELHGTLQHRYMKEKNNLPPEITWSNLRKDCTPSIEDILSNPDVNYSPDNPLQYNVFKWVVIPWVQKELDAYRNMRNSTKRRAQRNKILPHGPPDDIDEHPHRYTCLNFGVCPSLYSYTDLLTIITRYPLNLMQITLKKQSNYMLHLDIPCLT</sequence>
<dbReference type="AlphaFoldDB" id="A0A4S8LLT7"/>
<reference evidence="2 3" key="1">
    <citation type="journal article" date="2019" name="Nat. Ecol. Evol.">
        <title>Megaphylogeny resolves global patterns of mushroom evolution.</title>
        <authorList>
            <person name="Varga T."/>
            <person name="Krizsan K."/>
            <person name="Foldi C."/>
            <person name="Dima B."/>
            <person name="Sanchez-Garcia M."/>
            <person name="Sanchez-Ramirez S."/>
            <person name="Szollosi G.J."/>
            <person name="Szarkandi J.G."/>
            <person name="Papp V."/>
            <person name="Albert L."/>
            <person name="Andreopoulos W."/>
            <person name="Angelini C."/>
            <person name="Antonin V."/>
            <person name="Barry K.W."/>
            <person name="Bougher N.L."/>
            <person name="Buchanan P."/>
            <person name="Buyck B."/>
            <person name="Bense V."/>
            <person name="Catcheside P."/>
            <person name="Chovatia M."/>
            <person name="Cooper J."/>
            <person name="Damon W."/>
            <person name="Desjardin D."/>
            <person name="Finy P."/>
            <person name="Geml J."/>
            <person name="Haridas S."/>
            <person name="Hughes K."/>
            <person name="Justo A."/>
            <person name="Karasinski D."/>
            <person name="Kautmanova I."/>
            <person name="Kiss B."/>
            <person name="Kocsube S."/>
            <person name="Kotiranta H."/>
            <person name="LaButti K.M."/>
            <person name="Lechner B.E."/>
            <person name="Liimatainen K."/>
            <person name="Lipzen A."/>
            <person name="Lukacs Z."/>
            <person name="Mihaltcheva S."/>
            <person name="Morgado L.N."/>
            <person name="Niskanen T."/>
            <person name="Noordeloos M.E."/>
            <person name="Ohm R.A."/>
            <person name="Ortiz-Santana B."/>
            <person name="Ovrebo C."/>
            <person name="Racz N."/>
            <person name="Riley R."/>
            <person name="Savchenko A."/>
            <person name="Shiryaev A."/>
            <person name="Soop K."/>
            <person name="Spirin V."/>
            <person name="Szebenyi C."/>
            <person name="Tomsovsky M."/>
            <person name="Tulloss R.E."/>
            <person name="Uehling J."/>
            <person name="Grigoriev I.V."/>
            <person name="Vagvolgyi C."/>
            <person name="Papp T."/>
            <person name="Martin F.M."/>
            <person name="Miettinen O."/>
            <person name="Hibbett D.S."/>
            <person name="Nagy L.G."/>
        </authorList>
    </citation>
    <scope>NUCLEOTIDE SEQUENCE [LARGE SCALE GENOMIC DNA]</scope>
    <source>
        <strain evidence="2 3">CBS 962.96</strain>
    </source>
</reference>
<feature type="non-terminal residue" evidence="2">
    <location>
        <position position="1"/>
    </location>
</feature>
<feature type="domain" description="Integrase core" evidence="1">
    <location>
        <begin position="131"/>
        <end position="304"/>
    </location>
</feature>
<protein>
    <recommendedName>
        <fullName evidence="1">Integrase core domain-containing protein</fullName>
    </recommendedName>
</protein>
<evidence type="ECO:0000259" key="1">
    <source>
        <dbReference type="Pfam" id="PF24764"/>
    </source>
</evidence>
<dbReference type="EMBL" id="ML179353">
    <property type="protein sequence ID" value="THU89903.1"/>
    <property type="molecule type" value="Genomic_DNA"/>
</dbReference>
<accession>A0A4S8LLT7</accession>